<evidence type="ECO:0000259" key="1">
    <source>
        <dbReference type="PROSITE" id="PS51186"/>
    </source>
</evidence>
<evidence type="ECO:0000313" key="3">
    <source>
        <dbReference type="Proteomes" id="UP000298642"/>
    </source>
</evidence>
<dbReference type="PROSITE" id="PS51186">
    <property type="entry name" value="GNAT"/>
    <property type="match status" value="1"/>
</dbReference>
<dbReference type="PANTHER" id="PTHR43328:SF1">
    <property type="entry name" value="N-ACETYLTRANSFERASE DOMAIN-CONTAINING PROTEIN"/>
    <property type="match status" value="1"/>
</dbReference>
<dbReference type="PANTHER" id="PTHR43328">
    <property type="entry name" value="ACETYLTRANSFERASE-RELATED"/>
    <property type="match status" value="1"/>
</dbReference>
<dbReference type="AlphaFoldDB" id="A0A4D7AQB9"/>
<keyword evidence="3" id="KW-1185">Reference proteome</keyword>
<dbReference type="InterPro" id="IPR000182">
    <property type="entry name" value="GNAT_dom"/>
</dbReference>
<dbReference type="RefSeq" id="WP_021751228.1">
    <property type="nucleotide sequence ID" value="NZ_CAUWCU010000030.1"/>
</dbReference>
<dbReference type="Proteomes" id="UP000298642">
    <property type="component" value="Chromosome"/>
</dbReference>
<organism evidence="2 3">
    <name type="scientific">Dysosmobacter welbionis</name>
    <dbReference type="NCBI Taxonomy" id="2093857"/>
    <lineage>
        <taxon>Bacteria</taxon>
        <taxon>Bacillati</taxon>
        <taxon>Bacillota</taxon>
        <taxon>Clostridia</taxon>
        <taxon>Eubacteriales</taxon>
        <taxon>Oscillospiraceae</taxon>
        <taxon>Dysosmobacter</taxon>
    </lineage>
</organism>
<dbReference type="Pfam" id="PF13302">
    <property type="entry name" value="Acetyltransf_3"/>
    <property type="match status" value="1"/>
</dbReference>
<feature type="domain" description="N-acetyltransferase" evidence="1">
    <location>
        <begin position="4"/>
        <end position="163"/>
    </location>
</feature>
<dbReference type="InterPro" id="IPR016181">
    <property type="entry name" value="Acyl_CoA_acyltransferase"/>
</dbReference>
<gene>
    <name evidence="2" type="ORF">EIO64_01025</name>
</gene>
<accession>A0A4D7AQB9</accession>
<dbReference type="KEGG" id="obj:EIO64_01025"/>
<dbReference type="Gene3D" id="3.40.630.30">
    <property type="match status" value="1"/>
</dbReference>
<protein>
    <submittedName>
        <fullName evidence="2">GNAT family N-acetyltransferase</fullName>
    </submittedName>
</protein>
<dbReference type="EMBL" id="CP034413">
    <property type="protein sequence ID" value="QCI57976.1"/>
    <property type="molecule type" value="Genomic_DNA"/>
</dbReference>
<dbReference type="GeneID" id="89522891"/>
<name>A0A4D7AQB9_9FIRM</name>
<sequence length="172" mass="19068">MTDFTLRPWREADAASIARYADNAKIAANLRDVFPCPYAPQDAATFVESCIRQEGRGQMCRAIEVDGEAAGSIGLFLGSDVYRRSAELGYWLGEPFWGRGIMTAAVETMCREGFAAWDIVRIHAEAFARNAASRRVLEKAGFALEGTLRRSVYKNGEMLDSCIYALVREEAP</sequence>
<reference evidence="3" key="1">
    <citation type="submission" date="2018-12" db="EMBL/GenBank/DDBJ databases">
        <title>Dusodibacter welbiota gen. nov., sp. nov., isolated from human faeces and emended description of the Oscillibacter genus.</title>
        <authorList>
            <person name="Le Roy T."/>
            <person name="Van der Smissen P."/>
            <person name="Delzenne N."/>
            <person name="Muccioli G."/>
            <person name="Collet J.F."/>
            <person name="Cani P.D."/>
        </authorList>
    </citation>
    <scope>NUCLEOTIDE SEQUENCE [LARGE SCALE GENOMIC DNA]</scope>
    <source>
        <strain evidence="3">J115</strain>
    </source>
</reference>
<evidence type="ECO:0000313" key="2">
    <source>
        <dbReference type="EMBL" id="QCI57976.1"/>
    </source>
</evidence>
<dbReference type="GO" id="GO:0016747">
    <property type="term" value="F:acyltransferase activity, transferring groups other than amino-acyl groups"/>
    <property type="evidence" value="ECO:0007669"/>
    <property type="project" value="InterPro"/>
</dbReference>
<keyword evidence="2" id="KW-0808">Transferase</keyword>
<dbReference type="SUPFAM" id="SSF55729">
    <property type="entry name" value="Acyl-CoA N-acyltransferases (Nat)"/>
    <property type="match status" value="1"/>
</dbReference>
<proteinExistence type="predicted"/>